<dbReference type="InterPro" id="IPR001698">
    <property type="entry name" value="CAPZB"/>
</dbReference>
<dbReference type="GO" id="GO:0008290">
    <property type="term" value="C:F-actin capping protein complex"/>
    <property type="evidence" value="ECO:0007669"/>
    <property type="project" value="UniProtKB-UniRule"/>
</dbReference>
<dbReference type="GO" id="GO:0051016">
    <property type="term" value="P:barbed-end actin filament capping"/>
    <property type="evidence" value="ECO:0007669"/>
    <property type="project" value="UniProtKB-UniRule"/>
</dbReference>
<dbReference type="Pfam" id="PF01115">
    <property type="entry name" value="F_actin_cap_B"/>
    <property type="match status" value="1"/>
</dbReference>
<sequence>MTCYFVSPATPSASSHACPAVYDHLSSVHRRVASPQQDQPWPKTSLLDLLRRLPPTRVEQNVETLCELAPDYAEDLLGNVDQPLKVMRDEASSRDFLCCDYNRDGDSFRSPWSDSYIPPSPGGPQPSARLRQVEVQLNAAFDTYREMYFEGGVSSVYLWDQDEEPSMTKDMSFAGVVLLKKVLPADSGLSGSWDSLHVFECVERGRSARYKLTSTVILVLDTKTTAGNGKGDVTLSGSMTRQGEFDANLTSTAGHVPNLGRFVEDMEIKMRNLLSAVYFGKTKDVIGELRSQSGAEAKSAEERLRAELAGRLAGRR</sequence>
<dbReference type="RefSeq" id="XP_028476844.1">
    <property type="nucleotide sequence ID" value="XM_028622951.1"/>
</dbReference>
<keyword evidence="4 8" id="KW-0117">Actin capping</keyword>
<keyword evidence="6 8" id="KW-0009">Actin-binding</keyword>
<dbReference type="OrthoDB" id="9979678at2759"/>
<dbReference type="PANTHER" id="PTHR10619">
    <property type="entry name" value="F-ACTIN-CAPPING PROTEIN SUBUNIT BETA"/>
    <property type="match status" value="1"/>
</dbReference>
<dbReference type="PRINTS" id="PR00192">
    <property type="entry name" value="FACTINCAPB"/>
</dbReference>
<keyword evidence="5 8" id="KW-0963">Cytoplasm</keyword>
<dbReference type="Gene3D" id="3.90.1150.210">
    <property type="entry name" value="F-actin capping protein, beta subunit"/>
    <property type="match status" value="1"/>
</dbReference>
<dbReference type="Gene3D" id="1.20.58.570">
    <property type="match status" value="1"/>
</dbReference>
<organism evidence="9 10">
    <name type="scientific">Apiotrichum porosum</name>
    <dbReference type="NCBI Taxonomy" id="105984"/>
    <lineage>
        <taxon>Eukaryota</taxon>
        <taxon>Fungi</taxon>
        <taxon>Dikarya</taxon>
        <taxon>Basidiomycota</taxon>
        <taxon>Agaricomycotina</taxon>
        <taxon>Tremellomycetes</taxon>
        <taxon>Trichosporonales</taxon>
        <taxon>Trichosporonaceae</taxon>
        <taxon>Apiotrichum</taxon>
    </lineage>
</organism>
<dbReference type="STRING" id="105984.A0A427XUV3"/>
<gene>
    <name evidence="9" type="primary">CAP2_3</name>
    <name evidence="9" type="ORF">EHS24_007597</name>
</gene>
<name>A0A427XUV3_9TREE</name>
<dbReference type="FunFam" id="1.20.58.570:FF:000001">
    <property type="entry name" value="F-actin-capping protein subunit beta"/>
    <property type="match status" value="1"/>
</dbReference>
<evidence type="ECO:0000256" key="1">
    <source>
        <dbReference type="ARBA" id="ARBA00004245"/>
    </source>
</evidence>
<dbReference type="GO" id="GO:0005737">
    <property type="term" value="C:cytoplasm"/>
    <property type="evidence" value="ECO:0007669"/>
    <property type="project" value="InterPro"/>
</dbReference>
<comment type="subunit">
    <text evidence="8">Heterodimer of an alpha and a beta subunit.</text>
</comment>
<comment type="caution">
    <text evidence="9">The sequence shown here is derived from an EMBL/GenBank/DDBJ whole genome shotgun (WGS) entry which is preliminary data.</text>
</comment>
<dbReference type="PANTHER" id="PTHR10619:SF0">
    <property type="entry name" value="F-ACTIN-CAPPING PROTEIN SUBUNIT BETA ISOFORMS 1 AND 2"/>
    <property type="match status" value="1"/>
</dbReference>
<proteinExistence type="inferred from homology"/>
<protein>
    <recommendedName>
        <fullName evidence="3 8">F-actin-capping protein subunit beta</fullName>
    </recommendedName>
</protein>
<evidence type="ECO:0000313" key="10">
    <source>
        <dbReference type="Proteomes" id="UP000279236"/>
    </source>
</evidence>
<dbReference type="SUPFAM" id="SSF90096">
    <property type="entry name" value="Subunits of heterodimeric actin filament capping protein Capz"/>
    <property type="match status" value="1"/>
</dbReference>
<dbReference type="Proteomes" id="UP000279236">
    <property type="component" value="Unassembled WGS sequence"/>
</dbReference>
<evidence type="ECO:0000313" key="9">
    <source>
        <dbReference type="EMBL" id="RSH82612.1"/>
    </source>
</evidence>
<evidence type="ECO:0000256" key="6">
    <source>
        <dbReference type="ARBA" id="ARBA00023203"/>
    </source>
</evidence>
<evidence type="ECO:0000256" key="7">
    <source>
        <dbReference type="ARBA" id="ARBA00023212"/>
    </source>
</evidence>
<dbReference type="PROSITE" id="PS00231">
    <property type="entry name" value="F_ACTIN_CAPPING_BETA"/>
    <property type="match status" value="1"/>
</dbReference>
<dbReference type="GO" id="GO:0000902">
    <property type="term" value="P:cell morphogenesis"/>
    <property type="evidence" value="ECO:0007669"/>
    <property type="project" value="TreeGrafter"/>
</dbReference>
<evidence type="ECO:0000256" key="3">
    <source>
        <dbReference type="ARBA" id="ARBA00021859"/>
    </source>
</evidence>
<evidence type="ECO:0000256" key="5">
    <source>
        <dbReference type="ARBA" id="ARBA00022490"/>
    </source>
</evidence>
<dbReference type="EMBL" id="RSCE01000005">
    <property type="protein sequence ID" value="RSH82612.1"/>
    <property type="molecule type" value="Genomic_DNA"/>
</dbReference>
<evidence type="ECO:0000256" key="8">
    <source>
        <dbReference type="RuleBase" id="RU365078"/>
    </source>
</evidence>
<keyword evidence="10" id="KW-1185">Reference proteome</keyword>
<dbReference type="InterPro" id="IPR019771">
    <property type="entry name" value="F-actin_capping_bsu_CS"/>
</dbReference>
<dbReference type="InterPro" id="IPR037282">
    <property type="entry name" value="CapZ_alpha/beta"/>
</dbReference>
<dbReference type="InterPro" id="IPR042276">
    <property type="entry name" value="CapZ_alpha/beta_2"/>
</dbReference>
<dbReference type="GeneID" id="39592140"/>
<dbReference type="GO" id="GO:0051015">
    <property type="term" value="F:actin filament binding"/>
    <property type="evidence" value="ECO:0007669"/>
    <property type="project" value="UniProtKB-ARBA"/>
</dbReference>
<comment type="subcellular location">
    <subcellularLocation>
        <location evidence="1 8">Cytoplasm</location>
        <location evidence="1 8">Cytoskeleton</location>
    </subcellularLocation>
</comment>
<dbReference type="GO" id="GO:0030036">
    <property type="term" value="P:actin cytoskeleton organization"/>
    <property type="evidence" value="ECO:0007669"/>
    <property type="project" value="InterPro"/>
</dbReference>
<comment type="function">
    <text evidence="8">F-actin-capping proteins bind in a Ca(2+)-independent manner to the fast growing ends of actin filaments (barbed end) thereby blocking the exchange of subunits at these ends. Unlike other capping proteins (such as gelsolin and severin), these proteins do not sever actin filaments.</text>
</comment>
<reference evidence="9 10" key="1">
    <citation type="submission" date="2018-11" db="EMBL/GenBank/DDBJ databases">
        <title>Genome sequence of Apiotrichum porosum DSM 27194.</title>
        <authorList>
            <person name="Aliyu H."/>
            <person name="Gorte O."/>
            <person name="Ochsenreither K."/>
        </authorList>
    </citation>
    <scope>NUCLEOTIDE SEQUENCE [LARGE SCALE GENOMIC DNA]</scope>
    <source>
        <strain evidence="9 10">DSM 27194</strain>
    </source>
</reference>
<accession>A0A427XUV3</accession>
<evidence type="ECO:0000256" key="4">
    <source>
        <dbReference type="ARBA" id="ARBA00022467"/>
    </source>
</evidence>
<comment type="similarity">
    <text evidence="2 8">Belongs to the F-actin-capping protein beta subunit family.</text>
</comment>
<dbReference type="InterPro" id="IPR043175">
    <property type="entry name" value="CAPZB_N"/>
</dbReference>
<dbReference type="AlphaFoldDB" id="A0A427XUV3"/>
<evidence type="ECO:0000256" key="2">
    <source>
        <dbReference type="ARBA" id="ARBA00006039"/>
    </source>
</evidence>
<keyword evidence="7 8" id="KW-0206">Cytoskeleton</keyword>